<feature type="transmembrane region" description="Helical" evidence="1">
    <location>
        <begin position="20"/>
        <end position="36"/>
    </location>
</feature>
<dbReference type="InterPro" id="IPR004509">
    <property type="entry name" value="Competence_ComEA_HhH"/>
</dbReference>
<dbReference type="Gene3D" id="3.10.560.10">
    <property type="entry name" value="Outer membrane lipoprotein wza domain like"/>
    <property type="match status" value="1"/>
</dbReference>
<dbReference type="InterPro" id="IPR019554">
    <property type="entry name" value="Soluble_ligand-bd"/>
</dbReference>
<dbReference type="GO" id="GO:0003677">
    <property type="term" value="F:DNA binding"/>
    <property type="evidence" value="ECO:0007669"/>
    <property type="project" value="InterPro"/>
</dbReference>
<dbReference type="InterPro" id="IPR003583">
    <property type="entry name" value="Hlx-hairpin-Hlx_DNA-bd_motif"/>
</dbReference>
<dbReference type="Gene3D" id="1.10.150.280">
    <property type="entry name" value="AF1531-like domain"/>
    <property type="match status" value="1"/>
</dbReference>
<dbReference type="SUPFAM" id="SSF47781">
    <property type="entry name" value="RuvA domain 2-like"/>
    <property type="match status" value="1"/>
</dbReference>
<keyword evidence="1" id="KW-1133">Transmembrane helix</keyword>
<protein>
    <submittedName>
        <fullName evidence="4">Unannotated protein</fullName>
    </submittedName>
</protein>
<feature type="domain" description="Helix-hairpin-helix DNA-binding motif class 1" evidence="2">
    <location>
        <begin position="159"/>
        <end position="178"/>
    </location>
</feature>
<dbReference type="GO" id="GO:0015628">
    <property type="term" value="P:protein secretion by the type II secretion system"/>
    <property type="evidence" value="ECO:0007669"/>
    <property type="project" value="TreeGrafter"/>
</dbReference>
<dbReference type="GO" id="GO:0006281">
    <property type="term" value="P:DNA repair"/>
    <property type="evidence" value="ECO:0007669"/>
    <property type="project" value="InterPro"/>
</dbReference>
<dbReference type="GO" id="GO:0015627">
    <property type="term" value="C:type II protein secretion system complex"/>
    <property type="evidence" value="ECO:0007669"/>
    <property type="project" value="TreeGrafter"/>
</dbReference>
<dbReference type="AlphaFoldDB" id="A0A6J6HNI3"/>
<dbReference type="InterPro" id="IPR051675">
    <property type="entry name" value="Endo/Exo/Phosphatase_dom_1"/>
</dbReference>
<dbReference type="PANTHER" id="PTHR21180">
    <property type="entry name" value="ENDONUCLEASE/EXONUCLEASE/PHOSPHATASE FAMILY DOMAIN-CONTAINING PROTEIN 1"/>
    <property type="match status" value="1"/>
</dbReference>
<evidence type="ECO:0000313" key="3">
    <source>
        <dbReference type="EMBL" id="CAB4542486.1"/>
    </source>
</evidence>
<evidence type="ECO:0000313" key="4">
    <source>
        <dbReference type="EMBL" id="CAB4614496.1"/>
    </source>
</evidence>
<dbReference type="InterPro" id="IPR010994">
    <property type="entry name" value="RuvA_2-like"/>
</dbReference>
<dbReference type="EMBL" id="CAEZSH010000096">
    <property type="protein sequence ID" value="CAB4542486.1"/>
    <property type="molecule type" value="Genomic_DNA"/>
</dbReference>
<gene>
    <name evidence="3" type="ORF">UFOPK1410_00777</name>
    <name evidence="4" type="ORF">UFOPK1855_00607</name>
</gene>
<organism evidence="4">
    <name type="scientific">freshwater metagenome</name>
    <dbReference type="NCBI Taxonomy" id="449393"/>
    <lineage>
        <taxon>unclassified sequences</taxon>
        <taxon>metagenomes</taxon>
        <taxon>ecological metagenomes</taxon>
    </lineage>
</organism>
<keyword evidence="1" id="KW-0472">Membrane</keyword>
<name>A0A6J6HNI3_9ZZZZ</name>
<dbReference type="Pfam" id="PF10531">
    <property type="entry name" value="SLBB"/>
    <property type="match status" value="1"/>
</dbReference>
<accession>A0A6J6HNI3</accession>
<feature type="domain" description="Helix-hairpin-helix DNA-binding motif class 1" evidence="2">
    <location>
        <begin position="189"/>
        <end position="208"/>
    </location>
</feature>
<dbReference type="EMBL" id="CAEZUW010000085">
    <property type="protein sequence ID" value="CAB4614496.1"/>
    <property type="molecule type" value="Genomic_DNA"/>
</dbReference>
<sequence>MNRIRELLSKAKAGDKASRIALIAPIVAFVFALGWFNSGVPPTQVIEPTPSLYAEPEAGLDADVSANTGIFVHVTGAVAKPGVYAAEVGSRVFDIVAMAGGFTKKADQASVNLARLVSDGEQLLVFEKVSPATSTTSTTSASTGSMAGTLISLNRATQSELEELPGVGPTLAQRIIDWRSANGGFKSLEDLLEVGGIGDKLFAGIQSKVAL</sequence>
<evidence type="ECO:0000256" key="1">
    <source>
        <dbReference type="SAM" id="Phobius"/>
    </source>
</evidence>
<proteinExistence type="predicted"/>
<reference evidence="4" key="1">
    <citation type="submission" date="2020-05" db="EMBL/GenBank/DDBJ databases">
        <authorList>
            <person name="Chiriac C."/>
            <person name="Salcher M."/>
            <person name="Ghai R."/>
            <person name="Kavagutti S V."/>
        </authorList>
    </citation>
    <scope>NUCLEOTIDE SEQUENCE</scope>
</reference>
<dbReference type="PANTHER" id="PTHR21180:SF32">
    <property type="entry name" value="ENDONUCLEASE_EXONUCLEASE_PHOSPHATASE FAMILY DOMAIN-CONTAINING PROTEIN 1"/>
    <property type="match status" value="1"/>
</dbReference>
<evidence type="ECO:0000259" key="2">
    <source>
        <dbReference type="SMART" id="SM00278"/>
    </source>
</evidence>
<dbReference type="Pfam" id="PF12836">
    <property type="entry name" value="HHH_3"/>
    <property type="match status" value="1"/>
</dbReference>
<dbReference type="NCBIfam" id="TIGR00426">
    <property type="entry name" value="competence protein ComEA helix-hairpin-helix repeat region"/>
    <property type="match status" value="1"/>
</dbReference>
<keyword evidence="1" id="KW-0812">Transmembrane</keyword>
<dbReference type="SMART" id="SM00278">
    <property type="entry name" value="HhH1"/>
    <property type="match status" value="2"/>
</dbReference>